<dbReference type="AlphaFoldDB" id="A0AAV7T4Y7"/>
<feature type="compositionally biased region" description="Basic and acidic residues" evidence="1">
    <location>
        <begin position="83"/>
        <end position="94"/>
    </location>
</feature>
<gene>
    <name evidence="2" type="ORF">NDU88_003384</name>
</gene>
<dbReference type="EMBL" id="JANPWB010000007">
    <property type="protein sequence ID" value="KAJ1171523.1"/>
    <property type="molecule type" value="Genomic_DNA"/>
</dbReference>
<evidence type="ECO:0000256" key="1">
    <source>
        <dbReference type="SAM" id="MobiDB-lite"/>
    </source>
</evidence>
<comment type="caution">
    <text evidence="2">The sequence shown here is derived from an EMBL/GenBank/DDBJ whole genome shotgun (WGS) entry which is preliminary data.</text>
</comment>
<evidence type="ECO:0000313" key="2">
    <source>
        <dbReference type="EMBL" id="KAJ1171523.1"/>
    </source>
</evidence>
<organism evidence="2 3">
    <name type="scientific">Pleurodeles waltl</name>
    <name type="common">Iberian ribbed newt</name>
    <dbReference type="NCBI Taxonomy" id="8319"/>
    <lineage>
        <taxon>Eukaryota</taxon>
        <taxon>Metazoa</taxon>
        <taxon>Chordata</taxon>
        <taxon>Craniata</taxon>
        <taxon>Vertebrata</taxon>
        <taxon>Euteleostomi</taxon>
        <taxon>Amphibia</taxon>
        <taxon>Batrachia</taxon>
        <taxon>Caudata</taxon>
        <taxon>Salamandroidea</taxon>
        <taxon>Salamandridae</taxon>
        <taxon>Pleurodelinae</taxon>
        <taxon>Pleurodeles</taxon>
    </lineage>
</organism>
<evidence type="ECO:0000313" key="3">
    <source>
        <dbReference type="Proteomes" id="UP001066276"/>
    </source>
</evidence>
<proteinExistence type="predicted"/>
<sequence length="101" mass="11588">MIIGTDYEDFVPLLTKASQEYLTNTWWEDAPYGTAEVEETPIRPKLRRKQKREQQQSYHAKDSLRPANQDAAVLTAVGSFRQAQREDPHLEKRLATCLSPG</sequence>
<protein>
    <submittedName>
        <fullName evidence="2">Uncharacterized protein</fullName>
    </submittedName>
</protein>
<accession>A0AAV7T4Y7</accession>
<keyword evidence="3" id="KW-1185">Reference proteome</keyword>
<name>A0AAV7T4Y7_PLEWA</name>
<feature type="region of interest" description="Disordered" evidence="1">
    <location>
        <begin position="33"/>
        <end position="101"/>
    </location>
</feature>
<reference evidence="2" key="1">
    <citation type="journal article" date="2022" name="bioRxiv">
        <title>Sequencing and chromosome-scale assembly of the giantPleurodeles waltlgenome.</title>
        <authorList>
            <person name="Brown T."/>
            <person name="Elewa A."/>
            <person name="Iarovenko S."/>
            <person name="Subramanian E."/>
            <person name="Araus A.J."/>
            <person name="Petzold A."/>
            <person name="Susuki M."/>
            <person name="Suzuki K.-i.T."/>
            <person name="Hayashi T."/>
            <person name="Toyoda A."/>
            <person name="Oliveira C."/>
            <person name="Osipova E."/>
            <person name="Leigh N.D."/>
            <person name="Simon A."/>
            <person name="Yun M.H."/>
        </authorList>
    </citation>
    <scope>NUCLEOTIDE SEQUENCE</scope>
    <source>
        <strain evidence="2">20211129_DDA</strain>
        <tissue evidence="2">Liver</tissue>
    </source>
</reference>
<dbReference type="Proteomes" id="UP001066276">
    <property type="component" value="Chromosome 4_1"/>
</dbReference>